<sequence>MPAPSVPVLVQHHAPGSGPGPSISPVPDAFRRLLGPPAGAHRKHEDRPPGLPSEGLPSEALPDAYPPDAYP</sequence>
<reference evidence="2 3" key="1">
    <citation type="journal article" date="2023" name="Commun. Biol.">
        <title>Genome analysis of Parmales, the sister group of diatoms, reveals the evolutionary specialization of diatoms from phago-mixotrophs to photoautotrophs.</title>
        <authorList>
            <person name="Ban H."/>
            <person name="Sato S."/>
            <person name="Yoshikawa S."/>
            <person name="Yamada K."/>
            <person name="Nakamura Y."/>
            <person name="Ichinomiya M."/>
            <person name="Sato N."/>
            <person name="Blanc-Mathieu R."/>
            <person name="Endo H."/>
            <person name="Kuwata A."/>
            <person name="Ogata H."/>
        </authorList>
    </citation>
    <scope>NUCLEOTIDE SEQUENCE [LARGE SCALE GENOMIC DNA]</scope>
</reference>
<feature type="non-terminal residue" evidence="2">
    <location>
        <position position="71"/>
    </location>
</feature>
<accession>A0ABQ6N7K3</accession>
<protein>
    <submittedName>
        <fullName evidence="2">Uncharacterized protein</fullName>
    </submittedName>
</protein>
<gene>
    <name evidence="2" type="ORF">TeGR_g9672</name>
</gene>
<proteinExistence type="predicted"/>
<dbReference type="EMBL" id="BRYB01002313">
    <property type="protein sequence ID" value="GMI42826.1"/>
    <property type="molecule type" value="Genomic_DNA"/>
</dbReference>
<evidence type="ECO:0000313" key="2">
    <source>
        <dbReference type="EMBL" id="GMI42826.1"/>
    </source>
</evidence>
<organism evidence="2 3">
    <name type="scientific">Tetraparma gracilis</name>
    <dbReference type="NCBI Taxonomy" id="2962635"/>
    <lineage>
        <taxon>Eukaryota</taxon>
        <taxon>Sar</taxon>
        <taxon>Stramenopiles</taxon>
        <taxon>Ochrophyta</taxon>
        <taxon>Bolidophyceae</taxon>
        <taxon>Parmales</taxon>
        <taxon>Triparmaceae</taxon>
        <taxon>Tetraparma</taxon>
    </lineage>
</organism>
<name>A0ABQ6N7K3_9STRA</name>
<evidence type="ECO:0000256" key="1">
    <source>
        <dbReference type="SAM" id="MobiDB-lite"/>
    </source>
</evidence>
<keyword evidence="3" id="KW-1185">Reference proteome</keyword>
<feature type="region of interest" description="Disordered" evidence="1">
    <location>
        <begin position="1"/>
        <end position="71"/>
    </location>
</feature>
<evidence type="ECO:0000313" key="3">
    <source>
        <dbReference type="Proteomes" id="UP001165060"/>
    </source>
</evidence>
<comment type="caution">
    <text evidence="2">The sequence shown here is derived from an EMBL/GenBank/DDBJ whole genome shotgun (WGS) entry which is preliminary data.</text>
</comment>
<dbReference type="Proteomes" id="UP001165060">
    <property type="component" value="Unassembled WGS sequence"/>
</dbReference>